<evidence type="ECO:0000313" key="2">
    <source>
        <dbReference type="EMBL" id="OEU38400.1"/>
    </source>
</evidence>
<keyword evidence="2" id="KW-0614">Plasmid</keyword>
<evidence type="ECO:0000256" key="1">
    <source>
        <dbReference type="SAM" id="Phobius"/>
    </source>
</evidence>
<dbReference type="RefSeq" id="WP_075070792.1">
    <property type="nucleotide sequence ID" value="NZ_CM007356.1"/>
</dbReference>
<keyword evidence="1" id="KW-1133">Transmembrane helix</keyword>
<name>A0A1E7G0B7_LACLC</name>
<reference evidence="2" key="1">
    <citation type="journal article" date="2016" name="Appl. Microbiol. Biotechnol.">
        <title>Adhesion of the genome-sequenced Lactococcus lactis subsp. cremoris IBB477 strain is mediated by specific molecular determinants.</title>
        <authorList>
            <person name="Radziwill-Bienkowska J.M."/>
            <person name="Le D.T."/>
            <person name="Szczesny P."/>
            <person name="Duviau M.P."/>
            <person name="Aleksandrzak-Piekarczyk T."/>
            <person name="Loubiere P."/>
            <person name="Mercier-Bonin M."/>
            <person name="Bardowski J.K."/>
            <person name="Kowalczyk M."/>
        </authorList>
    </citation>
    <scope>NUCLEOTIDE SEQUENCE [LARGE SCALE GENOMIC DNA]</scope>
    <source>
        <strain evidence="2">IBB477</strain>
        <plasmid evidence="2">pIBB477c</plasmid>
    </source>
</reference>
<sequence length="199" mass="22797">MEKKIFIMKIISGACIFCFVGMLVFYITLVNSTNKIIGDKDQKISTLTKQNKALDSKYNELYKQKNDNANEQLLKATNGVFSSLFDYDTTKDSIKDRREKASKFTTEEALEAILPKEATTYNASVKSVSKIKGKPQVYFEPSSDKKQKVLVIIDNEIVIDNNYPTEAKWQYEGTFDTEKNIFVQLKMLGELQQLDKKDN</sequence>
<geneLocation type="plasmid" evidence="2">
    <name>pIBB477c</name>
</geneLocation>
<protein>
    <submittedName>
        <fullName evidence="2">Uncharacterized protein</fullName>
    </submittedName>
</protein>
<organism evidence="2">
    <name type="scientific">Lactococcus cremoris subsp. cremoris IBB477</name>
    <dbReference type="NCBI Taxonomy" id="1449093"/>
    <lineage>
        <taxon>Bacteria</taxon>
        <taxon>Bacillati</taxon>
        <taxon>Bacillota</taxon>
        <taxon>Bacilli</taxon>
        <taxon>Lactobacillales</taxon>
        <taxon>Streptococcaceae</taxon>
        <taxon>Lactococcus</taxon>
        <taxon>Lactococcus cremoris subsp. cremoris</taxon>
    </lineage>
</organism>
<proteinExistence type="predicted"/>
<feature type="transmembrane region" description="Helical" evidence="1">
    <location>
        <begin position="7"/>
        <end position="29"/>
    </location>
</feature>
<dbReference type="AlphaFoldDB" id="A0A1E7G0B7"/>
<accession>A0A1E7G0B7</accession>
<keyword evidence="1" id="KW-0812">Transmembrane</keyword>
<gene>
    <name evidence="2" type="ORF">AJ89_14680</name>
</gene>
<dbReference type="EMBL" id="JMMZ01000041">
    <property type="protein sequence ID" value="OEU38400.1"/>
    <property type="molecule type" value="Genomic_DNA"/>
</dbReference>
<keyword evidence="1" id="KW-0472">Membrane</keyword>
<comment type="caution">
    <text evidence="2">The sequence shown here is derived from an EMBL/GenBank/DDBJ whole genome shotgun (WGS) entry which is preliminary data.</text>
</comment>
<dbReference type="Proteomes" id="UP000176236">
    <property type="component" value="Plasmid pIBB477c"/>
</dbReference>